<feature type="region of interest" description="Disordered" evidence="1">
    <location>
        <begin position="48"/>
        <end position="157"/>
    </location>
</feature>
<feature type="compositionally biased region" description="Polar residues" evidence="1">
    <location>
        <begin position="51"/>
        <end position="67"/>
    </location>
</feature>
<dbReference type="AlphaFoldDB" id="A0A167FZR0"/>
<reference evidence="2 3" key="1">
    <citation type="journal article" date="2016" name="Mol. Biol. Evol.">
        <title>Comparative Genomics of Early-Diverging Mushroom-Forming Fungi Provides Insights into the Origins of Lignocellulose Decay Capabilities.</title>
        <authorList>
            <person name="Nagy L.G."/>
            <person name="Riley R."/>
            <person name="Tritt A."/>
            <person name="Adam C."/>
            <person name="Daum C."/>
            <person name="Floudas D."/>
            <person name="Sun H."/>
            <person name="Yadav J.S."/>
            <person name="Pangilinan J."/>
            <person name="Larsson K.H."/>
            <person name="Matsuura K."/>
            <person name="Barry K."/>
            <person name="Labutti K."/>
            <person name="Kuo R."/>
            <person name="Ohm R.A."/>
            <person name="Bhattacharya S.S."/>
            <person name="Shirouzu T."/>
            <person name="Yoshinaga Y."/>
            <person name="Martin F.M."/>
            <person name="Grigoriev I.V."/>
            <person name="Hibbett D.S."/>
        </authorList>
    </citation>
    <scope>NUCLEOTIDE SEQUENCE [LARGE SCALE GENOMIC DNA]</scope>
    <source>
        <strain evidence="2 3">TUFC12733</strain>
    </source>
</reference>
<organism evidence="2 3">
    <name type="scientific">Calocera viscosa (strain TUFC12733)</name>
    <dbReference type="NCBI Taxonomy" id="1330018"/>
    <lineage>
        <taxon>Eukaryota</taxon>
        <taxon>Fungi</taxon>
        <taxon>Dikarya</taxon>
        <taxon>Basidiomycota</taxon>
        <taxon>Agaricomycotina</taxon>
        <taxon>Dacrymycetes</taxon>
        <taxon>Dacrymycetales</taxon>
        <taxon>Dacrymycetaceae</taxon>
        <taxon>Calocera</taxon>
    </lineage>
</organism>
<name>A0A167FZR0_CALVF</name>
<protein>
    <submittedName>
        <fullName evidence="2">Uncharacterized protein</fullName>
    </submittedName>
</protein>
<keyword evidence="3" id="KW-1185">Reference proteome</keyword>
<dbReference type="EMBL" id="KV417355">
    <property type="protein sequence ID" value="KZO90022.1"/>
    <property type="molecule type" value="Genomic_DNA"/>
</dbReference>
<dbReference type="Proteomes" id="UP000076738">
    <property type="component" value="Unassembled WGS sequence"/>
</dbReference>
<evidence type="ECO:0000313" key="3">
    <source>
        <dbReference type="Proteomes" id="UP000076738"/>
    </source>
</evidence>
<sequence>MPPSLDLVVVLRQGAPHNPDAETILGDRARRALPLSNLASSLLRKHKQLAGNPTVQTLPTPYRSSSAPRIEKNENATPGPSMQTVRAGARFHDTSQSSRRSRRPYTHSLAPRTRSPVAPSSRRPVQPSYYPATQIASPSSWANKSTTPSQMASGFGE</sequence>
<proteinExistence type="predicted"/>
<evidence type="ECO:0000256" key="1">
    <source>
        <dbReference type="SAM" id="MobiDB-lite"/>
    </source>
</evidence>
<evidence type="ECO:0000313" key="2">
    <source>
        <dbReference type="EMBL" id="KZO90022.1"/>
    </source>
</evidence>
<accession>A0A167FZR0</accession>
<feature type="compositionally biased region" description="Polar residues" evidence="1">
    <location>
        <begin position="134"/>
        <end position="157"/>
    </location>
</feature>
<gene>
    <name evidence="2" type="ORF">CALVIDRAFT_569441</name>
</gene>
<feature type="compositionally biased region" description="Polar residues" evidence="1">
    <location>
        <begin position="75"/>
        <end position="84"/>
    </location>
</feature>